<dbReference type="PANTHER" id="PTHR12411">
    <property type="entry name" value="CYSTEINE PROTEASE FAMILY C1-RELATED"/>
    <property type="match status" value="1"/>
</dbReference>
<dbReference type="InterPro" id="IPR013128">
    <property type="entry name" value="Peptidase_C1A"/>
</dbReference>
<evidence type="ECO:0000256" key="1">
    <source>
        <dbReference type="ARBA" id="ARBA00008455"/>
    </source>
</evidence>
<dbReference type="InterPro" id="IPR039417">
    <property type="entry name" value="Peptidase_C1A_papain-like"/>
</dbReference>
<dbReference type="InterPro" id="IPR025661">
    <property type="entry name" value="Pept_asp_AS"/>
</dbReference>
<accession>A0A4U6VMW5</accession>
<organism evidence="6 7">
    <name type="scientific">Setaria viridis</name>
    <name type="common">Green bristlegrass</name>
    <name type="synonym">Setaria italica subsp. viridis</name>
    <dbReference type="NCBI Taxonomy" id="4556"/>
    <lineage>
        <taxon>Eukaryota</taxon>
        <taxon>Viridiplantae</taxon>
        <taxon>Streptophyta</taxon>
        <taxon>Embryophyta</taxon>
        <taxon>Tracheophyta</taxon>
        <taxon>Spermatophyta</taxon>
        <taxon>Magnoliopsida</taxon>
        <taxon>Liliopsida</taxon>
        <taxon>Poales</taxon>
        <taxon>Poaceae</taxon>
        <taxon>PACMAD clade</taxon>
        <taxon>Panicoideae</taxon>
        <taxon>Panicodae</taxon>
        <taxon>Paniceae</taxon>
        <taxon>Cenchrinae</taxon>
        <taxon>Setaria</taxon>
    </lineage>
</organism>
<dbReference type="AlphaFoldDB" id="A0A4U6VMW5"/>
<dbReference type="Gramene" id="TKW31070">
    <property type="protein sequence ID" value="TKW31070"/>
    <property type="gene ID" value="SEVIR_2G081100v2"/>
</dbReference>
<dbReference type="SUPFAM" id="SSF54001">
    <property type="entry name" value="Cysteine proteinases"/>
    <property type="match status" value="1"/>
</dbReference>
<dbReference type="Pfam" id="PF08246">
    <property type="entry name" value="Inhibitor_I29"/>
    <property type="match status" value="1"/>
</dbReference>
<keyword evidence="7" id="KW-1185">Reference proteome</keyword>
<dbReference type="InterPro" id="IPR038765">
    <property type="entry name" value="Papain-like_cys_pep_sf"/>
</dbReference>
<feature type="chain" id="PRO_5020690920" evidence="3">
    <location>
        <begin position="23"/>
        <end position="396"/>
    </location>
</feature>
<dbReference type="SMART" id="SM00848">
    <property type="entry name" value="Inhibitor_I29"/>
    <property type="match status" value="1"/>
</dbReference>
<dbReference type="SMART" id="SM00645">
    <property type="entry name" value="Pept_C1"/>
    <property type="match status" value="1"/>
</dbReference>
<evidence type="ECO:0000256" key="2">
    <source>
        <dbReference type="ARBA" id="ARBA00023157"/>
    </source>
</evidence>
<dbReference type="EMBL" id="CM016553">
    <property type="protein sequence ID" value="TKW31070.1"/>
    <property type="molecule type" value="Genomic_DNA"/>
</dbReference>
<gene>
    <name evidence="6" type="ORF">SEVIR_2G081100v2</name>
</gene>
<comment type="similarity">
    <text evidence="1">Belongs to the peptidase C1 family.</text>
</comment>
<name>A0A4U6VMW5_SETVI</name>
<dbReference type="PROSITE" id="PS00640">
    <property type="entry name" value="THIOL_PROTEASE_ASN"/>
    <property type="match status" value="1"/>
</dbReference>
<evidence type="ECO:0000259" key="5">
    <source>
        <dbReference type="SMART" id="SM00848"/>
    </source>
</evidence>
<keyword evidence="3" id="KW-0732">Signal</keyword>
<evidence type="ECO:0000259" key="4">
    <source>
        <dbReference type="SMART" id="SM00645"/>
    </source>
</evidence>
<reference evidence="6" key="1">
    <citation type="submission" date="2019-03" db="EMBL/GenBank/DDBJ databases">
        <title>WGS assembly of Setaria viridis.</title>
        <authorList>
            <person name="Huang P."/>
            <person name="Jenkins J."/>
            <person name="Grimwood J."/>
            <person name="Barry K."/>
            <person name="Healey A."/>
            <person name="Mamidi S."/>
            <person name="Sreedasyam A."/>
            <person name="Shu S."/>
            <person name="Feldman M."/>
            <person name="Wu J."/>
            <person name="Yu Y."/>
            <person name="Chen C."/>
            <person name="Johnson J."/>
            <person name="Rokhsar D."/>
            <person name="Baxter I."/>
            <person name="Schmutz J."/>
            <person name="Brutnell T."/>
            <person name="Kellogg E."/>
        </authorList>
    </citation>
    <scope>NUCLEOTIDE SEQUENCE [LARGE SCALE GENOMIC DNA]</scope>
</reference>
<feature type="domain" description="Peptidase C1A papain C-terminal" evidence="4">
    <location>
        <begin position="171"/>
        <end position="395"/>
    </location>
</feature>
<keyword evidence="2" id="KW-1015">Disulfide bond</keyword>
<dbReference type="InterPro" id="IPR013201">
    <property type="entry name" value="Prot_inhib_I29"/>
</dbReference>
<evidence type="ECO:0000313" key="6">
    <source>
        <dbReference type="EMBL" id="TKW31070.1"/>
    </source>
</evidence>
<dbReference type="PRINTS" id="PR00705">
    <property type="entry name" value="PAPAIN"/>
</dbReference>
<protein>
    <submittedName>
        <fullName evidence="6">Uncharacterized protein</fullName>
    </submittedName>
</protein>
<dbReference type="CDD" id="cd02248">
    <property type="entry name" value="Peptidase_C1A"/>
    <property type="match status" value="1"/>
</dbReference>
<proteinExistence type="inferred from homology"/>
<evidence type="ECO:0000256" key="3">
    <source>
        <dbReference type="SAM" id="SignalP"/>
    </source>
</evidence>
<dbReference type="OMA" id="YDAGCSI"/>
<feature type="signal peptide" evidence="3">
    <location>
        <begin position="1"/>
        <end position="22"/>
    </location>
</feature>
<dbReference type="GO" id="GO:0008234">
    <property type="term" value="F:cysteine-type peptidase activity"/>
    <property type="evidence" value="ECO:0007669"/>
    <property type="project" value="InterPro"/>
</dbReference>
<sequence>MASMRSSSSSMALALLPLLVAAAFFIPSLLASSASRTLDDHGLDGEALLMLGRFHGWMAAHGRSYATEEEKLRRFEVYRSNMEFIEAANRDSRMSYRLGETPFTDLTHDEFMAMYGGSNGDPTSEKEEMMMITTRAGPVHEGGGVHGGDLHQLAAVDEEEPPRRANLTALLPPSVDWRAEGVVTPVGFNAWCSSCWAFVAAATIESAKAISTGDPPPVLSEQQLVDCDTLDKGCGGGWMDRAFKWVIQNGGITSAAAYPYTDKNGTCQEGKPAEATLSSYKLLPRGDEEAIMEAVARQPVAVAFDHNDPCFQHYIDGVYDAGCSISGVYNKGACKTAQNHALALVGYGTKPDGTKYWIGKNSWSAKWGDNGFVYLLRDSPPLGLCGLAVRPSFPII</sequence>
<dbReference type="Proteomes" id="UP000298652">
    <property type="component" value="Chromosome 2"/>
</dbReference>
<evidence type="ECO:0000313" key="7">
    <source>
        <dbReference type="Proteomes" id="UP000298652"/>
    </source>
</evidence>
<feature type="domain" description="Cathepsin propeptide inhibitor" evidence="5">
    <location>
        <begin position="54"/>
        <end position="111"/>
    </location>
</feature>
<dbReference type="Gene3D" id="3.90.70.10">
    <property type="entry name" value="Cysteine proteinases"/>
    <property type="match status" value="1"/>
</dbReference>
<dbReference type="Pfam" id="PF00112">
    <property type="entry name" value="Peptidase_C1"/>
    <property type="match status" value="1"/>
</dbReference>
<dbReference type="InterPro" id="IPR000668">
    <property type="entry name" value="Peptidase_C1A_C"/>
</dbReference>
<dbReference type="GO" id="GO:0006508">
    <property type="term" value="P:proteolysis"/>
    <property type="evidence" value="ECO:0007669"/>
    <property type="project" value="InterPro"/>
</dbReference>